<evidence type="ECO:0000313" key="1">
    <source>
        <dbReference type="EMBL" id="GAA4699419.1"/>
    </source>
</evidence>
<evidence type="ECO:0000313" key="2">
    <source>
        <dbReference type="Proteomes" id="UP001500843"/>
    </source>
</evidence>
<reference evidence="2" key="1">
    <citation type="journal article" date="2019" name="Int. J. Syst. Evol. Microbiol.">
        <title>The Global Catalogue of Microorganisms (GCM) 10K type strain sequencing project: providing services to taxonomists for standard genome sequencing and annotation.</title>
        <authorList>
            <consortium name="The Broad Institute Genomics Platform"/>
            <consortium name="The Broad Institute Genome Sequencing Center for Infectious Disease"/>
            <person name="Wu L."/>
            <person name="Ma J."/>
        </authorList>
    </citation>
    <scope>NUCLEOTIDE SEQUENCE [LARGE SCALE GENOMIC DNA]</scope>
    <source>
        <strain evidence="2">JCM 17975</strain>
    </source>
</reference>
<keyword evidence="2" id="KW-1185">Reference proteome</keyword>
<gene>
    <name evidence="1" type="ORF">GCM10023198_19980</name>
</gene>
<evidence type="ECO:0008006" key="3">
    <source>
        <dbReference type="Google" id="ProtNLM"/>
    </source>
</evidence>
<dbReference type="Proteomes" id="UP001500843">
    <property type="component" value="Unassembled WGS sequence"/>
</dbReference>
<accession>A0ABP8X272</accession>
<name>A0ABP8X272_9MICO</name>
<sequence>MSNHDRFLCGFCGEPTDDDPRYVRLNVSWDHIVTSQTIGAHHACLVAALQPRFPLAVEGPYE</sequence>
<organism evidence="1 2">
    <name type="scientific">Promicromonospora umidemergens</name>
    <dbReference type="NCBI Taxonomy" id="629679"/>
    <lineage>
        <taxon>Bacteria</taxon>
        <taxon>Bacillati</taxon>
        <taxon>Actinomycetota</taxon>
        <taxon>Actinomycetes</taxon>
        <taxon>Micrococcales</taxon>
        <taxon>Promicromonosporaceae</taxon>
        <taxon>Promicromonospora</taxon>
    </lineage>
</organism>
<comment type="caution">
    <text evidence="1">The sequence shown here is derived from an EMBL/GenBank/DDBJ whole genome shotgun (WGS) entry which is preliminary data.</text>
</comment>
<protein>
    <recommendedName>
        <fullName evidence="3">HNH endonuclease</fullName>
    </recommendedName>
</protein>
<dbReference type="EMBL" id="BAABHM010000010">
    <property type="protein sequence ID" value="GAA4699419.1"/>
    <property type="molecule type" value="Genomic_DNA"/>
</dbReference>
<dbReference type="RefSeq" id="WP_253873478.1">
    <property type="nucleotide sequence ID" value="NZ_BAABHM010000010.1"/>
</dbReference>
<proteinExistence type="predicted"/>